<accession>A0A177E5J7</accession>
<feature type="compositionally biased region" description="Low complexity" evidence="1">
    <location>
        <begin position="42"/>
        <end position="57"/>
    </location>
</feature>
<sequence>MSLRALSRAPRQVCLAARRQYATNYDQRTKETLKVSSRLTCSSSSPASSPSPASSTSPSPPDHSKSTRPGHQHESAYASDVPKPVEDRHGDSVNKHSIAAHKNQNKVREGKFSGKEFDNHVQTHSPGKPEGDFEKR</sequence>
<proteinExistence type="predicted"/>
<organism evidence="2 3">
    <name type="scientific">Alternaria alternata</name>
    <name type="common">Alternaria rot fungus</name>
    <name type="synonym">Torula alternata</name>
    <dbReference type="NCBI Taxonomy" id="5599"/>
    <lineage>
        <taxon>Eukaryota</taxon>
        <taxon>Fungi</taxon>
        <taxon>Dikarya</taxon>
        <taxon>Ascomycota</taxon>
        <taxon>Pezizomycotina</taxon>
        <taxon>Dothideomycetes</taxon>
        <taxon>Pleosporomycetidae</taxon>
        <taxon>Pleosporales</taxon>
        <taxon>Pleosporineae</taxon>
        <taxon>Pleosporaceae</taxon>
        <taxon>Alternaria</taxon>
        <taxon>Alternaria sect. Alternaria</taxon>
        <taxon>Alternaria alternata complex</taxon>
    </lineage>
</organism>
<protein>
    <submittedName>
        <fullName evidence="2">Uncharacterized protein</fullName>
    </submittedName>
</protein>
<dbReference type="GeneID" id="29111956"/>
<dbReference type="OMA" id="QHESAYA"/>
<dbReference type="AlphaFoldDB" id="A0A177E5J7"/>
<name>A0A177E5J7_ALTAL</name>
<keyword evidence="3" id="KW-1185">Reference proteome</keyword>
<evidence type="ECO:0000313" key="3">
    <source>
        <dbReference type="Proteomes" id="UP000077248"/>
    </source>
</evidence>
<dbReference type="Proteomes" id="UP000077248">
    <property type="component" value="Unassembled WGS sequence"/>
</dbReference>
<dbReference type="RefSeq" id="XP_018391690.1">
    <property type="nucleotide sequence ID" value="XM_018526362.1"/>
</dbReference>
<feature type="compositionally biased region" description="Basic and acidic residues" evidence="1">
    <location>
        <begin position="106"/>
        <end position="136"/>
    </location>
</feature>
<reference evidence="2 3" key="1">
    <citation type="submission" date="2016-05" db="EMBL/GenBank/DDBJ databases">
        <title>Comparative analysis of secretome profiles of manganese(II)-oxidizing ascomycete fungi.</title>
        <authorList>
            <consortium name="DOE Joint Genome Institute"/>
            <person name="Zeiner C.A."/>
            <person name="Purvine S.O."/>
            <person name="Zink E.M."/>
            <person name="Wu S."/>
            <person name="Pasa-Tolic L."/>
            <person name="Chaput D.L."/>
            <person name="Haridas S."/>
            <person name="Grigoriev I.V."/>
            <person name="Santelli C.M."/>
            <person name="Hansel C.M."/>
        </authorList>
    </citation>
    <scope>NUCLEOTIDE SEQUENCE [LARGE SCALE GENOMIC DNA]</scope>
    <source>
        <strain evidence="2 3">SRC1lrK2f</strain>
    </source>
</reference>
<dbReference type="KEGG" id="aalt:CC77DRAFT_1027344"/>
<gene>
    <name evidence="2" type="ORF">CC77DRAFT_1027344</name>
</gene>
<dbReference type="EMBL" id="KV441469">
    <property type="protein sequence ID" value="OAG26269.1"/>
    <property type="molecule type" value="Genomic_DNA"/>
</dbReference>
<evidence type="ECO:0000256" key="1">
    <source>
        <dbReference type="SAM" id="MobiDB-lite"/>
    </source>
</evidence>
<dbReference type="STRING" id="5599.A0A177E5J7"/>
<feature type="compositionally biased region" description="Basic and acidic residues" evidence="1">
    <location>
        <begin position="83"/>
        <end position="94"/>
    </location>
</feature>
<evidence type="ECO:0000313" key="2">
    <source>
        <dbReference type="EMBL" id="OAG26269.1"/>
    </source>
</evidence>
<dbReference type="VEuPathDB" id="FungiDB:CC77DRAFT_1027344"/>
<feature type="region of interest" description="Disordered" evidence="1">
    <location>
        <begin position="22"/>
        <end position="136"/>
    </location>
</feature>